<accession>A0ACB8AAI6</accession>
<name>A0ACB8AAI6_9AGAM</name>
<sequence>MSLQNAPFVTVNAFSRDLFGGNPAAVVVLPPDYELDPTFLKEVSKNFNQPITTFIQPPSPNAAEEDEVFNVRFYTGDHEPVICGHGIFAATKAICVGNLPGVNWDLAAKEVKFRTRHGTIVTARHTPGEAGDKDSEWYKIELPENLVQEVSPQDKERVRVAVAKALGKEPEDLGLDYVARGSDPQKNYIIIVLNDKENIDGLELNIPALIDTAPFTTNIITQQTPDKDHVFISRMFAPLIGLLEDHVCGSAHMLLVPYWSKKFGKVGQELPVRQVSPRGGDLKVTWDEERKIVKLKGRGLIVTRGEMLA</sequence>
<evidence type="ECO:0000313" key="1">
    <source>
        <dbReference type="EMBL" id="KAH7910244.1"/>
    </source>
</evidence>
<evidence type="ECO:0000313" key="2">
    <source>
        <dbReference type="Proteomes" id="UP000790377"/>
    </source>
</evidence>
<protein>
    <submittedName>
        <fullName evidence="1">Uncharacterized protein</fullName>
    </submittedName>
</protein>
<dbReference type="EMBL" id="MU267721">
    <property type="protein sequence ID" value="KAH7910244.1"/>
    <property type="molecule type" value="Genomic_DNA"/>
</dbReference>
<comment type="caution">
    <text evidence="1">The sequence shown here is derived from an EMBL/GenBank/DDBJ whole genome shotgun (WGS) entry which is preliminary data.</text>
</comment>
<proteinExistence type="predicted"/>
<reference evidence="1" key="1">
    <citation type="journal article" date="2021" name="New Phytol.">
        <title>Evolutionary innovations through gain and loss of genes in the ectomycorrhizal Boletales.</title>
        <authorList>
            <person name="Wu G."/>
            <person name="Miyauchi S."/>
            <person name="Morin E."/>
            <person name="Kuo A."/>
            <person name="Drula E."/>
            <person name="Varga T."/>
            <person name="Kohler A."/>
            <person name="Feng B."/>
            <person name="Cao Y."/>
            <person name="Lipzen A."/>
            <person name="Daum C."/>
            <person name="Hundley H."/>
            <person name="Pangilinan J."/>
            <person name="Johnson J."/>
            <person name="Barry K."/>
            <person name="LaButti K."/>
            <person name="Ng V."/>
            <person name="Ahrendt S."/>
            <person name="Min B."/>
            <person name="Choi I.G."/>
            <person name="Park H."/>
            <person name="Plett J.M."/>
            <person name="Magnuson J."/>
            <person name="Spatafora J.W."/>
            <person name="Nagy L.G."/>
            <person name="Henrissat B."/>
            <person name="Grigoriev I.V."/>
            <person name="Yang Z.L."/>
            <person name="Xu J."/>
            <person name="Martin F.M."/>
        </authorList>
    </citation>
    <scope>NUCLEOTIDE SEQUENCE</scope>
    <source>
        <strain evidence="1">ATCC 28755</strain>
    </source>
</reference>
<organism evidence="1 2">
    <name type="scientific">Hygrophoropsis aurantiaca</name>
    <dbReference type="NCBI Taxonomy" id="72124"/>
    <lineage>
        <taxon>Eukaryota</taxon>
        <taxon>Fungi</taxon>
        <taxon>Dikarya</taxon>
        <taxon>Basidiomycota</taxon>
        <taxon>Agaricomycotina</taxon>
        <taxon>Agaricomycetes</taxon>
        <taxon>Agaricomycetidae</taxon>
        <taxon>Boletales</taxon>
        <taxon>Coniophorineae</taxon>
        <taxon>Hygrophoropsidaceae</taxon>
        <taxon>Hygrophoropsis</taxon>
    </lineage>
</organism>
<dbReference type="Proteomes" id="UP000790377">
    <property type="component" value="Unassembled WGS sequence"/>
</dbReference>
<gene>
    <name evidence="1" type="ORF">BJ138DRAFT_1088079</name>
</gene>
<keyword evidence="2" id="KW-1185">Reference proteome</keyword>